<dbReference type="AlphaFoldDB" id="A0A1H5HP84"/>
<organism evidence="1 2">
    <name type="scientific">Streptomyces misionensis</name>
    <dbReference type="NCBI Taxonomy" id="67331"/>
    <lineage>
        <taxon>Bacteria</taxon>
        <taxon>Bacillati</taxon>
        <taxon>Actinomycetota</taxon>
        <taxon>Actinomycetes</taxon>
        <taxon>Kitasatosporales</taxon>
        <taxon>Streptomycetaceae</taxon>
        <taxon>Streptomyces</taxon>
    </lineage>
</organism>
<protein>
    <submittedName>
        <fullName evidence="1">Uncharacterized protein</fullName>
    </submittedName>
</protein>
<dbReference type="EMBL" id="FNTD01000004">
    <property type="protein sequence ID" value="SEE29068.1"/>
    <property type="molecule type" value="Genomic_DNA"/>
</dbReference>
<evidence type="ECO:0000313" key="2">
    <source>
        <dbReference type="Proteomes" id="UP000182375"/>
    </source>
</evidence>
<reference evidence="1 2" key="1">
    <citation type="submission" date="2016-10" db="EMBL/GenBank/DDBJ databases">
        <authorList>
            <person name="de Groot N.N."/>
        </authorList>
    </citation>
    <scope>NUCLEOTIDE SEQUENCE [LARGE SCALE GENOMIC DNA]</scope>
    <source>
        <strain evidence="1 2">DSM 40306</strain>
    </source>
</reference>
<proteinExistence type="predicted"/>
<dbReference type="Proteomes" id="UP000182375">
    <property type="component" value="Unassembled WGS sequence"/>
</dbReference>
<accession>A0A1H5HP84</accession>
<evidence type="ECO:0000313" key="1">
    <source>
        <dbReference type="EMBL" id="SEE29068.1"/>
    </source>
</evidence>
<name>A0A1H5HP84_9ACTN</name>
<sequence>MALMVAAVQAFPFLMPTEKTLMTSDDALDQFRHIARERAFGRHVGSDRLIQAGLDALMAGVESPSLAMLAGLLRSEEPEAPELFDQVLEELGLLFHPPADHRAAKWAMAYWIAGQIADGSLDPAVGTHLIWTDIAYDLGYPEELEPLVHCAHNLDGWEESWGVSVEELNGEAVKAAKQFLSKRPAAEAGD</sequence>
<gene>
    <name evidence="1" type="ORF">SAMN04490357_7548</name>
</gene>